<dbReference type="InterPro" id="IPR050365">
    <property type="entry name" value="TIM50"/>
</dbReference>
<accession>A0A1F5VK69</accession>
<dbReference type="EMBL" id="MFGW01000149">
    <property type="protein sequence ID" value="OGF63794.1"/>
    <property type="molecule type" value="Genomic_DNA"/>
</dbReference>
<dbReference type="SMART" id="SM00577">
    <property type="entry name" value="CPDc"/>
    <property type="match status" value="1"/>
</dbReference>
<dbReference type="PROSITE" id="PS50969">
    <property type="entry name" value="FCP1"/>
    <property type="match status" value="1"/>
</dbReference>
<dbReference type="InterPro" id="IPR023214">
    <property type="entry name" value="HAD_sf"/>
</dbReference>
<evidence type="ECO:0000313" key="3">
    <source>
        <dbReference type="Proteomes" id="UP000178943"/>
    </source>
</evidence>
<feature type="domain" description="FCP1 homology" evidence="1">
    <location>
        <begin position="1"/>
        <end position="161"/>
    </location>
</feature>
<dbReference type="CDD" id="cd07521">
    <property type="entry name" value="HAD_FCP1-like"/>
    <property type="match status" value="1"/>
</dbReference>
<dbReference type="AlphaFoldDB" id="A0A1F5VK69"/>
<name>A0A1F5VK69_9BACT</name>
<dbReference type="PANTHER" id="PTHR12210">
    <property type="entry name" value="DULLARD PROTEIN PHOSPHATASE"/>
    <property type="match status" value="1"/>
</dbReference>
<dbReference type="SUPFAM" id="SSF56784">
    <property type="entry name" value="HAD-like"/>
    <property type="match status" value="1"/>
</dbReference>
<organism evidence="2 3">
    <name type="scientific">Candidatus Fischerbacteria bacterium RBG_13_37_8</name>
    <dbReference type="NCBI Taxonomy" id="1817863"/>
    <lineage>
        <taxon>Bacteria</taxon>
        <taxon>Candidatus Fischeribacteriota</taxon>
    </lineage>
</organism>
<reference evidence="2 3" key="1">
    <citation type="journal article" date="2016" name="Nat. Commun.">
        <title>Thousands of microbial genomes shed light on interconnected biogeochemical processes in an aquifer system.</title>
        <authorList>
            <person name="Anantharaman K."/>
            <person name="Brown C.T."/>
            <person name="Hug L.A."/>
            <person name="Sharon I."/>
            <person name="Castelle C.J."/>
            <person name="Probst A.J."/>
            <person name="Thomas B.C."/>
            <person name="Singh A."/>
            <person name="Wilkins M.J."/>
            <person name="Karaoz U."/>
            <person name="Brodie E.L."/>
            <person name="Williams K.H."/>
            <person name="Hubbard S.S."/>
            <person name="Banfield J.F."/>
        </authorList>
    </citation>
    <scope>NUCLEOTIDE SEQUENCE [LARGE SCALE GENOMIC DNA]</scope>
</reference>
<dbReference type="Pfam" id="PF03031">
    <property type="entry name" value="NIF"/>
    <property type="match status" value="1"/>
</dbReference>
<evidence type="ECO:0000313" key="2">
    <source>
        <dbReference type="EMBL" id="OGF63794.1"/>
    </source>
</evidence>
<dbReference type="InterPro" id="IPR004274">
    <property type="entry name" value="FCP1_dom"/>
</dbReference>
<gene>
    <name evidence="2" type="ORF">A2Y62_09175</name>
</gene>
<comment type="caution">
    <text evidence="2">The sequence shown here is derived from an EMBL/GenBank/DDBJ whole genome shotgun (WGS) entry which is preliminary data.</text>
</comment>
<dbReference type="Gene3D" id="3.40.50.1000">
    <property type="entry name" value="HAD superfamily/HAD-like"/>
    <property type="match status" value="1"/>
</dbReference>
<evidence type="ECO:0000259" key="1">
    <source>
        <dbReference type="PROSITE" id="PS50969"/>
    </source>
</evidence>
<sequence length="180" mass="21270">MSKRKLIILDIDETLIFATEISLETKADFFCSPYFIYRRPHVDEFLMYCRKEYEVAIWTSASESYALDVIKSLFPINYPLAFIFTEDRCTKAFDHLTKSLRFIKDLKKVKRKGYSLQDVIVIENNPSNISRQYANVIPVISFIGDPSDNELLQLMTYLDYLKAVEDVRKIEKRDWKNRIV</sequence>
<dbReference type="InterPro" id="IPR036412">
    <property type="entry name" value="HAD-like_sf"/>
</dbReference>
<protein>
    <recommendedName>
        <fullName evidence="1">FCP1 homology domain-containing protein</fullName>
    </recommendedName>
</protein>
<proteinExistence type="predicted"/>
<dbReference type="Proteomes" id="UP000178943">
    <property type="component" value="Unassembled WGS sequence"/>
</dbReference>
<dbReference type="STRING" id="1817863.A2Y62_09175"/>